<dbReference type="InterPro" id="IPR001736">
    <property type="entry name" value="PLipase_D/transphosphatidylase"/>
</dbReference>
<evidence type="ECO:0000313" key="3">
    <source>
        <dbReference type="Proteomes" id="UP000235162"/>
    </source>
</evidence>
<dbReference type="EMBL" id="PKUR01000003">
    <property type="protein sequence ID" value="PLW85684.1"/>
    <property type="molecule type" value="Genomic_DNA"/>
</dbReference>
<dbReference type="GO" id="GO:0032049">
    <property type="term" value="P:cardiolipin biosynthetic process"/>
    <property type="evidence" value="ECO:0007669"/>
    <property type="project" value="UniProtKB-ARBA"/>
</dbReference>
<evidence type="ECO:0000313" key="2">
    <source>
        <dbReference type="EMBL" id="PLW85684.1"/>
    </source>
</evidence>
<dbReference type="InterPro" id="IPR025202">
    <property type="entry name" value="PLD-like_dom"/>
</dbReference>
<dbReference type="SUPFAM" id="SSF56024">
    <property type="entry name" value="Phospholipase D/nuclease"/>
    <property type="match status" value="2"/>
</dbReference>
<feature type="domain" description="PLD phosphodiesterase" evidence="1">
    <location>
        <begin position="407"/>
        <end position="434"/>
    </location>
</feature>
<gene>
    <name evidence="2" type="ORF">C0029_13820</name>
</gene>
<dbReference type="Proteomes" id="UP000235162">
    <property type="component" value="Unassembled WGS sequence"/>
</dbReference>
<organism evidence="2 3">
    <name type="scientific">Halioglobus japonicus</name>
    <dbReference type="NCBI Taxonomy" id="930805"/>
    <lineage>
        <taxon>Bacteria</taxon>
        <taxon>Pseudomonadati</taxon>
        <taxon>Pseudomonadota</taxon>
        <taxon>Gammaproteobacteria</taxon>
        <taxon>Cellvibrionales</taxon>
        <taxon>Halieaceae</taxon>
        <taxon>Halioglobus</taxon>
    </lineage>
</organism>
<sequence length="516" mass="58068">MKNMRLALVTHTILLAVVAILLTACASVPYDYPRSTTTYVPGSDATVLGTAGERWKATHGDKGGFVGMASGVDALGARLRLFELAEETVDAQYFILKKDRAGVLFVNELLLAADRGVRVRLLVDDIFSPGVDHAFSVIAAHPNVEVRLFNPLPRQTFKYLGYLTQFERANRRMHNKSFTVDGAFSIVGGRNIGEEYFEIDQDTRFDDYEVLMIGDIVEQVQQGFDVFWNSELAVPIEAFGIDVSQNELDEWRSGALREVHEEAKALYEGALDSRLLQRLNSGELNPVVAEAALYTDTPDKLLTKVGDRDQAVLALELGRRFREASDELFIVTPYYIPQDYGMKLVEDLLARGVTVKLVTNSLASTNHVPVHGAYKYYRRKLLEMGVEIYEIKVDAVDGPNEWGYQPGKLTLHSKATAIDRDSIFIGSLNFDPRSILINTEMGIFIESSEAGSGFTLQLEDELSRISWRVELDDDDKLRWTYDHEGVQEVVYKEPQAGWWRRFQAGFYGLLPIEDQL</sequence>
<dbReference type="KEGG" id="hja:BST95_05260"/>
<feature type="domain" description="PLD phosphodiesterase" evidence="1">
    <location>
        <begin position="169"/>
        <end position="196"/>
    </location>
</feature>
<dbReference type="PANTHER" id="PTHR21248:SF12">
    <property type="entry name" value="CARDIOLIPIN SYNTHASE C"/>
    <property type="match status" value="1"/>
</dbReference>
<keyword evidence="3" id="KW-1185">Reference proteome</keyword>
<accession>A0AAP8MDU0</accession>
<dbReference type="CDD" id="cd09113">
    <property type="entry name" value="PLDc_ymdC_like_2"/>
    <property type="match status" value="1"/>
</dbReference>
<dbReference type="CDD" id="cd09111">
    <property type="entry name" value="PLDc_ymdC_like_1"/>
    <property type="match status" value="1"/>
</dbReference>
<dbReference type="Pfam" id="PF13091">
    <property type="entry name" value="PLDc_2"/>
    <property type="match status" value="2"/>
</dbReference>
<dbReference type="AlphaFoldDB" id="A0AAP8MDU0"/>
<dbReference type="PANTHER" id="PTHR21248">
    <property type="entry name" value="CARDIOLIPIN SYNTHASE"/>
    <property type="match status" value="1"/>
</dbReference>
<protein>
    <submittedName>
        <fullName evidence="2">Phospholipase D family protein</fullName>
    </submittedName>
</protein>
<name>A0AAP8MDU0_9GAMM</name>
<dbReference type="PROSITE" id="PS50035">
    <property type="entry name" value="PLD"/>
    <property type="match status" value="2"/>
</dbReference>
<reference evidence="2 3" key="1">
    <citation type="submission" date="2018-01" db="EMBL/GenBank/DDBJ databases">
        <title>The draft genome sequence of Halioglobus japonicus S1-36.</title>
        <authorList>
            <person name="Du Z.-J."/>
            <person name="Shi M.-J."/>
        </authorList>
    </citation>
    <scope>NUCLEOTIDE SEQUENCE [LARGE SCALE GENOMIC DNA]</scope>
    <source>
        <strain evidence="2 3">S1-36</strain>
    </source>
</reference>
<proteinExistence type="predicted"/>
<evidence type="ECO:0000259" key="1">
    <source>
        <dbReference type="PROSITE" id="PS50035"/>
    </source>
</evidence>
<dbReference type="SMART" id="SM00155">
    <property type="entry name" value="PLDc"/>
    <property type="match status" value="2"/>
</dbReference>
<comment type="caution">
    <text evidence="2">The sequence shown here is derived from an EMBL/GenBank/DDBJ whole genome shotgun (WGS) entry which is preliminary data.</text>
</comment>
<dbReference type="GO" id="GO:0030572">
    <property type="term" value="F:phosphatidyltransferase activity"/>
    <property type="evidence" value="ECO:0007669"/>
    <property type="project" value="UniProtKB-ARBA"/>
</dbReference>
<dbReference type="Gene3D" id="3.30.870.10">
    <property type="entry name" value="Endonuclease Chain A"/>
    <property type="match status" value="2"/>
</dbReference>
<dbReference type="PROSITE" id="PS51257">
    <property type="entry name" value="PROKAR_LIPOPROTEIN"/>
    <property type="match status" value="1"/>
</dbReference>